<gene>
    <name evidence="2" type="ORF">METZ01_LOCUS18768</name>
</gene>
<dbReference type="InterPro" id="IPR001466">
    <property type="entry name" value="Beta-lactam-related"/>
</dbReference>
<dbReference type="AlphaFoldDB" id="A0A381PGY8"/>
<evidence type="ECO:0000313" key="2">
    <source>
        <dbReference type="EMBL" id="SUZ65914.1"/>
    </source>
</evidence>
<name>A0A381PGY8_9ZZZZ</name>
<protein>
    <recommendedName>
        <fullName evidence="1">Beta-lactamase-related domain-containing protein</fullName>
    </recommendedName>
</protein>
<dbReference type="SUPFAM" id="SSF56601">
    <property type="entry name" value="beta-lactamase/transpeptidase-like"/>
    <property type="match status" value="1"/>
</dbReference>
<dbReference type="InterPro" id="IPR052907">
    <property type="entry name" value="Beta-lactamase/esterase"/>
</dbReference>
<dbReference type="Gene3D" id="3.40.710.10">
    <property type="entry name" value="DD-peptidase/beta-lactamase superfamily"/>
    <property type="match status" value="1"/>
</dbReference>
<dbReference type="InterPro" id="IPR012338">
    <property type="entry name" value="Beta-lactam/transpept-like"/>
</dbReference>
<dbReference type="PANTHER" id="PTHR43319:SF3">
    <property type="entry name" value="BETA-LACTAMASE-RELATED DOMAIN-CONTAINING PROTEIN"/>
    <property type="match status" value="1"/>
</dbReference>
<dbReference type="EMBL" id="UINC01000972">
    <property type="protein sequence ID" value="SUZ65914.1"/>
    <property type="molecule type" value="Genomic_DNA"/>
</dbReference>
<accession>A0A381PGY8</accession>
<dbReference type="Pfam" id="PF00144">
    <property type="entry name" value="Beta-lactamase"/>
    <property type="match status" value="1"/>
</dbReference>
<evidence type="ECO:0000259" key="1">
    <source>
        <dbReference type="Pfam" id="PF00144"/>
    </source>
</evidence>
<reference evidence="2" key="1">
    <citation type="submission" date="2018-05" db="EMBL/GenBank/DDBJ databases">
        <authorList>
            <person name="Lanie J.A."/>
            <person name="Ng W.-L."/>
            <person name="Kazmierczak K.M."/>
            <person name="Andrzejewski T.M."/>
            <person name="Davidsen T.M."/>
            <person name="Wayne K.J."/>
            <person name="Tettelin H."/>
            <person name="Glass J.I."/>
            <person name="Rusch D."/>
            <person name="Podicherti R."/>
            <person name="Tsui H.-C.T."/>
            <person name="Winkler M.E."/>
        </authorList>
    </citation>
    <scope>NUCLEOTIDE SEQUENCE</scope>
</reference>
<dbReference type="PANTHER" id="PTHR43319">
    <property type="entry name" value="BETA-LACTAMASE-RELATED"/>
    <property type="match status" value="1"/>
</dbReference>
<proteinExistence type="predicted"/>
<organism evidence="2">
    <name type="scientific">marine metagenome</name>
    <dbReference type="NCBI Taxonomy" id="408172"/>
    <lineage>
        <taxon>unclassified sequences</taxon>
        <taxon>metagenomes</taxon>
        <taxon>ecological metagenomes</taxon>
    </lineage>
</organism>
<feature type="domain" description="Beta-lactamase-related" evidence="1">
    <location>
        <begin position="20"/>
        <end position="356"/>
    </location>
</feature>
<sequence length="377" mass="41182">MEISGHFDERFSVVRDAFEANFLADEELGASAAVTVEGQYVVDLWAGERNKSGDLWEEDTIVNVYSTTKTMASICMLMLADRGLIDFEAPVADYWPEFAANGKDSVLVRHVMTHQTGCSGFPRPVTVEELYDHDLMADLLAGMQPWWEPGTAPGYHAITQGTLQAELLRRVDGRTLGTFFRDEVTAPLNADFHIGLPLSEGHRVAQLDVPKEGIDQIVEGQPDSVALRTFRSCRLDGTETETDEWRSAEIPAGGGIGNARSISRVHSAIACGGTVDGITLMNPETIEAALDRQTFDRDLVLGLNVPYGTGFGINHERIPLTPSDRTLYWFGWGGSMGVMDLDEKITISYAMNKMAAGLVGDTRAFNLIAATYAAIGK</sequence>